<proteinExistence type="predicted"/>
<dbReference type="HOGENOM" id="CLU_920923_0_0_6"/>
<gene>
    <name evidence="1" type="ordered locus">TVNIR_2082</name>
</gene>
<dbReference type="Proteomes" id="UP000010809">
    <property type="component" value="Chromosome"/>
</dbReference>
<dbReference type="AlphaFoldDB" id="L0DXL0"/>
<keyword evidence="2" id="KW-1185">Reference proteome</keyword>
<evidence type="ECO:0000313" key="1">
    <source>
        <dbReference type="EMBL" id="AGA33742.1"/>
    </source>
</evidence>
<name>L0DXL0_THIND</name>
<sequence length="267" mass="30835">MAVFGQDFAPQARHAEMLERIERSPLPGRIELESTEGNREILGKIHALVPYGFDEVAGVLGSAASWCETAFLHPNVKACTHDEGVDRASTLHLYVGRRFFEAPDEAAALQLLFEATRVDEGYLEVSVGGARGPHGTRNFRMQLEAFPIDADETFVRFRYSVEIGALTRFALRVYFATGGRHRIGFSLDEDGEPVRGLRGMIERNVMRFHLGLKAYLETRHEPQARRLQARLERWFDLSERHPEQLRELDRDRYLDQKRREWRQQQRL</sequence>
<protein>
    <submittedName>
        <fullName evidence="1">Uncharacterized protein</fullName>
    </submittedName>
</protein>
<organism evidence="1 2">
    <name type="scientific">Thioalkalivibrio nitratireducens (strain DSM 14787 / UNIQEM 213 / ALEN2)</name>
    <dbReference type="NCBI Taxonomy" id="1255043"/>
    <lineage>
        <taxon>Bacteria</taxon>
        <taxon>Pseudomonadati</taxon>
        <taxon>Pseudomonadota</taxon>
        <taxon>Gammaproteobacteria</taxon>
        <taxon>Chromatiales</taxon>
        <taxon>Ectothiorhodospiraceae</taxon>
        <taxon>Thioalkalivibrio</taxon>
    </lineage>
</organism>
<dbReference type="eggNOG" id="ENOG502Z8KR">
    <property type="taxonomic scope" value="Bacteria"/>
</dbReference>
<dbReference type="PATRIC" id="fig|1255043.3.peg.2104"/>
<dbReference type="EMBL" id="CP003989">
    <property type="protein sequence ID" value="AGA33742.1"/>
    <property type="molecule type" value="Genomic_DNA"/>
</dbReference>
<reference evidence="1" key="1">
    <citation type="submission" date="2015-12" db="EMBL/GenBank/DDBJ databases">
        <authorList>
            <person name="Tikhonova T.V."/>
            <person name="Pavlov A.R."/>
            <person name="Beletsky A.V."/>
            <person name="Mardanov A.V."/>
            <person name="Sorokin D.Y."/>
            <person name="Ravin N.V."/>
            <person name="Popov V.O."/>
        </authorList>
    </citation>
    <scope>NUCLEOTIDE SEQUENCE</scope>
    <source>
        <strain evidence="1">DSM 14787</strain>
    </source>
</reference>
<dbReference type="KEGG" id="tni:TVNIR_2082"/>
<accession>L0DXL0</accession>
<evidence type="ECO:0000313" key="2">
    <source>
        <dbReference type="Proteomes" id="UP000010809"/>
    </source>
</evidence>